<proteinExistence type="inferred from homology"/>
<accession>A0AB38R308</accession>
<keyword evidence="6 10" id="KW-1133">Transmembrane helix</keyword>
<keyword evidence="4 10" id="KW-0169">Cobalamin biosynthesis</keyword>
<reference evidence="11" key="1">
    <citation type="submission" date="2020-10" db="EMBL/GenBank/DDBJ databases">
        <authorList>
            <person name="Delgado J.A."/>
            <person name="Gonzalez J.M."/>
        </authorList>
    </citation>
    <scope>NUCLEOTIDE SEQUENCE</scope>
    <source>
        <strain evidence="11">23.6</strain>
        <plasmid evidence="11">unnamed1</plasmid>
    </source>
</reference>
<comment type="caution">
    <text evidence="10">Lacks conserved residue(s) required for the propagation of feature annotation.</text>
</comment>
<dbReference type="AlphaFoldDB" id="A0AB38R308"/>
<dbReference type="GO" id="GO:0005886">
    <property type="term" value="C:plasma membrane"/>
    <property type="evidence" value="ECO:0007669"/>
    <property type="project" value="UniProtKB-SubCell"/>
</dbReference>
<protein>
    <recommendedName>
        <fullName evidence="10">Cobalt transport protein CbiN</fullName>
    </recommendedName>
    <alternativeName>
        <fullName evidence="10">Energy-coupling factor transporter probable substrate-capture protein CbiN</fullName>
        <shortName evidence="10">ECF transporter S component CbiN</shortName>
    </alternativeName>
</protein>
<gene>
    <name evidence="10" type="primary">cbiN</name>
    <name evidence="11" type="ORF">IMI45_20010</name>
</gene>
<dbReference type="RefSeq" id="WP_248295925.1">
    <property type="nucleotide sequence ID" value="NZ_CP063415.1"/>
</dbReference>
<geneLocation type="plasmid" evidence="11 12">
    <name>unnamed1</name>
</geneLocation>
<evidence type="ECO:0000313" key="11">
    <source>
        <dbReference type="EMBL" id="UOE78307.1"/>
    </source>
</evidence>
<dbReference type="GO" id="GO:0009236">
    <property type="term" value="P:cobalamin biosynthetic process"/>
    <property type="evidence" value="ECO:0007669"/>
    <property type="project" value="UniProtKB-UniRule"/>
</dbReference>
<dbReference type="GO" id="GO:0015087">
    <property type="term" value="F:cobalt ion transmembrane transporter activity"/>
    <property type="evidence" value="ECO:0007669"/>
    <property type="project" value="UniProtKB-UniRule"/>
</dbReference>
<comment type="subunit">
    <text evidence="10">Forms an energy-coupling factor (ECF) transporter complex composed of an ATP-binding protein (A component, CbiO), a transmembrane protein (T component, CbiQ) and 2 possible substrate-capture proteins (S components, CbiM and CbiN) of unknown stoichimetry.</text>
</comment>
<evidence type="ECO:0000256" key="3">
    <source>
        <dbReference type="ARBA" id="ARBA00022475"/>
    </source>
</evidence>
<dbReference type="InterPro" id="IPR003705">
    <property type="entry name" value="CbiN"/>
</dbReference>
<dbReference type="EMBL" id="CP063415">
    <property type="protein sequence ID" value="UOE78307.1"/>
    <property type="molecule type" value="Genomic_DNA"/>
</dbReference>
<keyword evidence="9 10" id="KW-0170">Cobalt</keyword>
<dbReference type="PANTHER" id="PTHR38662">
    <property type="entry name" value="COBALT TRANSPORT PROTEIN CBIN"/>
    <property type="match status" value="1"/>
</dbReference>
<keyword evidence="5 10" id="KW-0812">Transmembrane</keyword>
<evidence type="ECO:0000256" key="4">
    <source>
        <dbReference type="ARBA" id="ARBA00022573"/>
    </source>
</evidence>
<dbReference type="NCBIfam" id="NF002780">
    <property type="entry name" value="PRK02898.1"/>
    <property type="match status" value="1"/>
</dbReference>
<evidence type="ECO:0000256" key="7">
    <source>
        <dbReference type="ARBA" id="ARBA00023065"/>
    </source>
</evidence>
<keyword evidence="2 10" id="KW-0813">Transport</keyword>
<name>A0AB38R308_PARTM</name>
<evidence type="ECO:0000256" key="9">
    <source>
        <dbReference type="ARBA" id="ARBA00023285"/>
    </source>
</evidence>
<comment type="subcellular location">
    <subcellularLocation>
        <location evidence="10">Cell membrane</location>
        <topology evidence="10">Multi-pass membrane protein</topology>
    </subcellularLocation>
</comment>
<dbReference type="PANTHER" id="PTHR38662:SF1">
    <property type="entry name" value="COBALT TRANSPORT PROTEIN CBIN"/>
    <property type="match status" value="1"/>
</dbReference>
<keyword evidence="11" id="KW-0614">Plasmid</keyword>
<sequence length="94" mass="10089">MKRSLLLLVVAVLLTAAPLLFIPHSDFGGTDGQAEKTIQVIAPHYQPWAQTIFEPPGGEVETLLFSVQAAVGAGIIGYIIGVYKGRANKREEAK</sequence>
<dbReference type="HAMAP" id="MF_00330">
    <property type="entry name" value="CbiN"/>
    <property type="match status" value="1"/>
</dbReference>
<evidence type="ECO:0000256" key="6">
    <source>
        <dbReference type="ARBA" id="ARBA00022989"/>
    </source>
</evidence>
<keyword evidence="8 10" id="KW-0472">Membrane</keyword>
<feature type="transmembrane region" description="Helical" evidence="10">
    <location>
        <begin position="63"/>
        <end position="83"/>
    </location>
</feature>
<keyword evidence="1 10" id="KW-0171">Cobalt transport</keyword>
<organism evidence="11 12">
    <name type="scientific">Parageobacillus thermoglucosidasius</name>
    <name type="common">Geobacillus thermoglucosidasius</name>
    <dbReference type="NCBI Taxonomy" id="1426"/>
    <lineage>
        <taxon>Bacteria</taxon>
        <taxon>Bacillati</taxon>
        <taxon>Bacillota</taxon>
        <taxon>Bacilli</taxon>
        <taxon>Bacillales</taxon>
        <taxon>Anoxybacillaceae</taxon>
        <taxon>Parageobacillus</taxon>
    </lineage>
</organism>
<dbReference type="Pfam" id="PF02553">
    <property type="entry name" value="CbiN"/>
    <property type="match status" value="1"/>
</dbReference>
<comment type="pathway">
    <text evidence="10">Cofactor biosynthesis; adenosylcobalamin biosynthesis.</text>
</comment>
<evidence type="ECO:0000256" key="5">
    <source>
        <dbReference type="ARBA" id="ARBA00022692"/>
    </source>
</evidence>
<evidence type="ECO:0000256" key="2">
    <source>
        <dbReference type="ARBA" id="ARBA00022448"/>
    </source>
</evidence>
<keyword evidence="3 10" id="KW-1003">Cell membrane</keyword>
<comment type="similarity">
    <text evidence="10">Belongs to the CbiN family.</text>
</comment>
<evidence type="ECO:0000313" key="12">
    <source>
        <dbReference type="Proteomes" id="UP001058458"/>
    </source>
</evidence>
<dbReference type="Proteomes" id="UP001058458">
    <property type="component" value="Plasmid unnamed1"/>
</dbReference>
<keyword evidence="7 10" id="KW-0406">Ion transport</keyword>
<evidence type="ECO:0000256" key="8">
    <source>
        <dbReference type="ARBA" id="ARBA00023136"/>
    </source>
</evidence>
<evidence type="ECO:0000256" key="10">
    <source>
        <dbReference type="HAMAP-Rule" id="MF_00330"/>
    </source>
</evidence>
<evidence type="ECO:0000256" key="1">
    <source>
        <dbReference type="ARBA" id="ARBA00022426"/>
    </source>
</evidence>
<comment type="function">
    <text evidence="10">Part of the energy-coupling factor (ECF) transporter complex CbiMNOQ involved in cobalt import.</text>
</comment>